<dbReference type="FunFam" id="3.40.50.300:FF:000500">
    <property type="entry name" value="ATP-dependent RNA helicase DHX29"/>
    <property type="match status" value="1"/>
</dbReference>
<feature type="compositionally biased region" description="Low complexity" evidence="12">
    <location>
        <begin position="49"/>
        <end position="71"/>
    </location>
</feature>
<evidence type="ECO:0000313" key="16">
    <source>
        <dbReference type="Proteomes" id="UP001285441"/>
    </source>
</evidence>
<name>A0AAE0U999_9PEZI</name>
<evidence type="ECO:0000256" key="10">
    <source>
        <dbReference type="ARBA" id="ARBA00022946"/>
    </source>
</evidence>
<dbReference type="EC" id="3.6.4.13" evidence="2"/>
<comment type="catalytic activity">
    <reaction evidence="11">
        <text>ATP + H2O = ADP + phosphate + H(+)</text>
        <dbReference type="Rhea" id="RHEA:13065"/>
        <dbReference type="ChEBI" id="CHEBI:15377"/>
        <dbReference type="ChEBI" id="CHEBI:15378"/>
        <dbReference type="ChEBI" id="CHEBI:30616"/>
        <dbReference type="ChEBI" id="CHEBI:43474"/>
        <dbReference type="ChEBI" id="CHEBI:456216"/>
        <dbReference type="EC" id="3.6.4.13"/>
    </reaction>
</comment>
<dbReference type="FunFam" id="3.40.50.300:FF:000819">
    <property type="entry name" value="ATP dependent RNA helicase, putative"/>
    <property type="match status" value="1"/>
</dbReference>
<organism evidence="15 16">
    <name type="scientific">Podospora didyma</name>
    <dbReference type="NCBI Taxonomy" id="330526"/>
    <lineage>
        <taxon>Eukaryota</taxon>
        <taxon>Fungi</taxon>
        <taxon>Dikarya</taxon>
        <taxon>Ascomycota</taxon>
        <taxon>Pezizomycotina</taxon>
        <taxon>Sordariomycetes</taxon>
        <taxon>Sordariomycetidae</taxon>
        <taxon>Sordariales</taxon>
        <taxon>Podosporaceae</taxon>
        <taxon>Podospora</taxon>
    </lineage>
</organism>
<feature type="compositionally biased region" description="Polar residues" evidence="12">
    <location>
        <begin position="246"/>
        <end position="259"/>
    </location>
</feature>
<comment type="caution">
    <text evidence="15">The sequence shown here is derived from an EMBL/GenBank/DDBJ whole genome shotgun (WGS) entry which is preliminary data.</text>
</comment>
<feature type="domain" description="Helicase ATP-binding" evidence="13">
    <location>
        <begin position="692"/>
        <end position="863"/>
    </location>
</feature>
<keyword evidence="9" id="KW-0694">RNA-binding</keyword>
<feature type="region of interest" description="Disordered" evidence="12">
    <location>
        <begin position="230"/>
        <end position="266"/>
    </location>
</feature>
<dbReference type="GO" id="GO:0003724">
    <property type="term" value="F:RNA helicase activity"/>
    <property type="evidence" value="ECO:0007669"/>
    <property type="project" value="UniProtKB-EC"/>
</dbReference>
<feature type="domain" description="Helicase C-terminal" evidence="14">
    <location>
        <begin position="939"/>
        <end position="1116"/>
    </location>
</feature>
<evidence type="ECO:0000256" key="3">
    <source>
        <dbReference type="ARBA" id="ARBA00022528"/>
    </source>
</evidence>
<evidence type="ECO:0000256" key="12">
    <source>
        <dbReference type="SAM" id="MobiDB-lite"/>
    </source>
</evidence>
<dbReference type="InterPro" id="IPR027417">
    <property type="entry name" value="P-loop_NTPase"/>
</dbReference>
<keyword evidence="16" id="KW-1185">Reference proteome</keyword>
<feature type="compositionally biased region" description="Basic and acidic residues" evidence="12">
    <location>
        <begin position="319"/>
        <end position="335"/>
    </location>
</feature>
<keyword evidence="10" id="KW-0809">Transit peptide</keyword>
<feature type="region of interest" description="Disordered" evidence="12">
    <location>
        <begin position="1"/>
        <end position="71"/>
    </location>
</feature>
<dbReference type="GO" id="GO:0016787">
    <property type="term" value="F:hydrolase activity"/>
    <property type="evidence" value="ECO:0007669"/>
    <property type="project" value="UniProtKB-KW"/>
</dbReference>
<keyword evidence="6 15" id="KW-0378">Hydrolase</keyword>
<sequence>MAGKKKSKKPAANPARGFATTSIASSKPRADPTEATDDTPAGKDNAPLSSDAPPSAITSTTAAGTAQAAQVLSPEEFERQLEESELQNWVDKFGQKVKRDAQRQRARLETDRRILRGQAETINAKKWLPQELMDHVLDLIKAEGRFAASSVSSEGATSRLPPEEDLSVKLWTLQLTLNGTDFPQDRIQPALQYVLDIAPNISPSAKGDTIWGLEEVLDWLARECDPDELPSYSGRGKASLKPQDTPADSPSASGATTPQLLDLEPRLGSKLKNGALKARSSRAASPMKLNVTYNEDIEPDQLLPFYLETKAKLFEIQRPRQDAAKGKGPKTKPETPSDEEALLLAKIDRVEKDVLFDKYVAEQQWRTQRIALEKEYAMAKKKLAEEQEQEEAAPAGAEVVAPTEQDDINDEAERIAAEILAEGSSDDDQTLADLFASLPVNEVDPLTGKTSTVMNGADGTKTTIRDFGKWTGVSPMRTLEEACRSRDSSVRISYHLLSDASFANRHAVKITWSKAQELPAPPEVPELEAFITPTQFVFKMASIATPDAKQSEAYIATTALFFIFGSSAKDEKVSMRLPATWKDLWSEFAEAKKNKVDEQDRDILRGIRDLVRRRMEQELEDGVLIQGAFKGRGPAKNLTDSEQSDHERAKRQQYGPEFYQNIWYQKCTTPRYQQMLMSRMQLPMWGFRQQVVETIEREQVVIICGETGCGKSTQVPSFLLEHQLSQGKPCKIYCTEPRRISAISLARRVSEELGEGKGDIGTHRSLVGYSIRLEANTSRETRLVFATTGIVMRMLEGSNDLKEITHLVLDEVHERSIDSDFLLIVLKKLLLRRKDLKVVLMSATVDAERFSNYLGGAPVLNVPGRTFPVRVAYLEDAVELTGYSLDQRSQEKVTELDDDIDTEADNSSKPELIKELKNYSPRTRNTLSQMDEYRIDCDLIVQLISRIGNDPNYMPYSQAILVFLPGIAEIRTLNDMLLGDKSFADNWLIYPLHSTIATEDQEAAFLIPPPGMRKIVLATNIAETGITIPDVTCVIDTGKHREMRFDERRQLSRLIDTFISRANAKQRRGRAGRVQEGLCFHLFTKLRHDKIMSDQQTPEMLRLSLQDLAIRVKICKIGGIEETLGEALDPPSAKNIRRAIDALIDVRALNPNTEELTPLGLQLARLPLDVFLGKLILLGAIFKCLDMAITVAAILSSKSPFVAPFGQRNQADTVRKGFRRGDSDLLTVYHAYLAWKRVCQTATGGGAEYQFCRKNFLSPQTLANIEDLKGQLIFAVVDSGFLQLTAEERQTLNRLRSGGRRRNQAFFEVPKRANINSDNDTISQSVIAWSFYPKLLVRDVPGGRGLRNVGNNQNISLHPNSVNKGHNELRWLSYYHIMQSKAFYNAHETTAVDPFAIALLCGDVRADLYSGVLVLDGNRARFMVPDWKTMLVLKALRARLREMLTRSFKSPGKLPTAQQERWLEVWQKIFTLAQETKDKAAAAS</sequence>
<dbReference type="SMART" id="SM00490">
    <property type="entry name" value="HELICc"/>
    <property type="match status" value="1"/>
</dbReference>
<reference evidence="15" key="2">
    <citation type="submission" date="2023-06" db="EMBL/GenBank/DDBJ databases">
        <authorList>
            <consortium name="Lawrence Berkeley National Laboratory"/>
            <person name="Haridas S."/>
            <person name="Hensen N."/>
            <person name="Bonometti L."/>
            <person name="Westerberg I."/>
            <person name="Brannstrom I.O."/>
            <person name="Guillou S."/>
            <person name="Cros-Aarteil S."/>
            <person name="Calhoun S."/>
            <person name="Kuo A."/>
            <person name="Mondo S."/>
            <person name="Pangilinan J."/>
            <person name="Riley R."/>
            <person name="LaButti K."/>
            <person name="Andreopoulos B."/>
            <person name="Lipzen A."/>
            <person name="Chen C."/>
            <person name="Yanf M."/>
            <person name="Daum C."/>
            <person name="Ng V."/>
            <person name="Clum A."/>
            <person name="Steindorff A."/>
            <person name="Ohm R."/>
            <person name="Martin F."/>
            <person name="Silar P."/>
            <person name="Natvig D."/>
            <person name="Lalanne C."/>
            <person name="Gautier V."/>
            <person name="Ament-velasquez S.L."/>
            <person name="Kruys A."/>
            <person name="Hutchinson M.I."/>
            <person name="Powell A.J."/>
            <person name="Barry K."/>
            <person name="Miller A.N."/>
            <person name="Grigoriev I.V."/>
            <person name="Debuchy R."/>
            <person name="Gladieux P."/>
            <person name="Thoren M.H."/>
            <person name="Johannesson H."/>
        </authorList>
    </citation>
    <scope>NUCLEOTIDE SEQUENCE</scope>
    <source>
        <strain evidence="15">CBS 232.78</strain>
    </source>
</reference>
<keyword evidence="5" id="KW-0547">Nucleotide-binding</keyword>
<feature type="region of interest" description="Disordered" evidence="12">
    <location>
        <begin position="319"/>
        <end position="338"/>
    </location>
</feature>
<dbReference type="GO" id="GO:0005524">
    <property type="term" value="F:ATP binding"/>
    <property type="evidence" value="ECO:0007669"/>
    <property type="project" value="UniProtKB-KW"/>
</dbReference>
<dbReference type="InterPro" id="IPR011545">
    <property type="entry name" value="DEAD/DEAH_box_helicase_dom"/>
</dbReference>
<evidence type="ECO:0000256" key="8">
    <source>
        <dbReference type="ARBA" id="ARBA00022840"/>
    </source>
</evidence>
<feature type="region of interest" description="Disordered" evidence="12">
    <location>
        <begin position="630"/>
        <end position="651"/>
    </location>
</feature>
<dbReference type="SUPFAM" id="SSF52540">
    <property type="entry name" value="P-loop containing nucleoside triphosphate hydrolases"/>
    <property type="match status" value="1"/>
</dbReference>
<keyword evidence="7" id="KW-0347">Helicase</keyword>
<dbReference type="PROSITE" id="PS51192">
    <property type="entry name" value="HELICASE_ATP_BIND_1"/>
    <property type="match status" value="1"/>
</dbReference>
<gene>
    <name evidence="15" type="ORF">B0H63DRAFT_65787</name>
</gene>
<evidence type="ECO:0000313" key="15">
    <source>
        <dbReference type="EMBL" id="KAK3395244.1"/>
    </source>
</evidence>
<keyword evidence="8" id="KW-0067">ATP-binding</keyword>
<dbReference type="PANTHER" id="PTHR18934">
    <property type="entry name" value="ATP-DEPENDENT RNA HELICASE"/>
    <property type="match status" value="1"/>
</dbReference>
<dbReference type="SMART" id="SM00847">
    <property type="entry name" value="HA2"/>
    <property type="match status" value="1"/>
</dbReference>
<evidence type="ECO:0000256" key="6">
    <source>
        <dbReference type="ARBA" id="ARBA00022801"/>
    </source>
</evidence>
<accession>A0AAE0U999</accession>
<keyword evidence="3" id="KW-0150">Chloroplast</keyword>
<dbReference type="InterPro" id="IPR001650">
    <property type="entry name" value="Helicase_C-like"/>
</dbReference>
<dbReference type="FunFam" id="1.20.120.1080:FF:000002">
    <property type="entry name" value="Putative ATP-dependent RNA helicase DHX36"/>
    <property type="match status" value="1"/>
</dbReference>
<dbReference type="Pfam" id="PF00270">
    <property type="entry name" value="DEAD"/>
    <property type="match status" value="1"/>
</dbReference>
<proteinExistence type="predicted"/>
<dbReference type="InterPro" id="IPR007502">
    <property type="entry name" value="Helicase-assoc_dom"/>
</dbReference>
<evidence type="ECO:0000256" key="9">
    <source>
        <dbReference type="ARBA" id="ARBA00022884"/>
    </source>
</evidence>
<evidence type="ECO:0000256" key="4">
    <source>
        <dbReference type="ARBA" id="ARBA00022640"/>
    </source>
</evidence>
<evidence type="ECO:0000256" key="5">
    <source>
        <dbReference type="ARBA" id="ARBA00022741"/>
    </source>
</evidence>
<dbReference type="Pfam" id="PF00271">
    <property type="entry name" value="Helicase_C"/>
    <property type="match status" value="1"/>
</dbReference>
<dbReference type="InterPro" id="IPR014001">
    <property type="entry name" value="Helicase_ATP-bd"/>
</dbReference>
<dbReference type="Pfam" id="PF21010">
    <property type="entry name" value="HA2_C"/>
    <property type="match status" value="1"/>
</dbReference>
<protein>
    <recommendedName>
        <fullName evidence="2">RNA helicase</fullName>
        <ecNumber evidence="2">3.6.4.13</ecNumber>
    </recommendedName>
</protein>
<dbReference type="InterPro" id="IPR011709">
    <property type="entry name" value="DEAD-box_helicase_OB_fold"/>
</dbReference>
<evidence type="ECO:0000256" key="2">
    <source>
        <dbReference type="ARBA" id="ARBA00012552"/>
    </source>
</evidence>
<dbReference type="CDD" id="cd18791">
    <property type="entry name" value="SF2_C_RHA"/>
    <property type="match status" value="1"/>
</dbReference>
<dbReference type="Proteomes" id="UP001285441">
    <property type="component" value="Unassembled WGS sequence"/>
</dbReference>
<evidence type="ECO:0000256" key="1">
    <source>
        <dbReference type="ARBA" id="ARBA00004229"/>
    </source>
</evidence>
<dbReference type="Gene3D" id="3.40.50.300">
    <property type="entry name" value="P-loop containing nucleotide triphosphate hydrolases"/>
    <property type="match status" value="2"/>
</dbReference>
<keyword evidence="4" id="KW-0934">Plastid</keyword>
<evidence type="ECO:0000259" key="13">
    <source>
        <dbReference type="PROSITE" id="PS51192"/>
    </source>
</evidence>
<dbReference type="PANTHER" id="PTHR18934:SF145">
    <property type="entry name" value="ATP-DEPENDENT RNA HELICASE DHX57-RELATED"/>
    <property type="match status" value="1"/>
</dbReference>
<dbReference type="Gene3D" id="1.20.120.1080">
    <property type="match status" value="1"/>
</dbReference>
<evidence type="ECO:0000256" key="11">
    <source>
        <dbReference type="ARBA" id="ARBA00047984"/>
    </source>
</evidence>
<evidence type="ECO:0000256" key="7">
    <source>
        <dbReference type="ARBA" id="ARBA00022806"/>
    </source>
</evidence>
<dbReference type="CDD" id="cd17917">
    <property type="entry name" value="DEXHc_RHA-like"/>
    <property type="match status" value="1"/>
</dbReference>
<evidence type="ECO:0000259" key="14">
    <source>
        <dbReference type="PROSITE" id="PS51194"/>
    </source>
</evidence>
<dbReference type="PROSITE" id="PS51194">
    <property type="entry name" value="HELICASE_CTER"/>
    <property type="match status" value="1"/>
</dbReference>
<dbReference type="EMBL" id="JAULSW010000001">
    <property type="protein sequence ID" value="KAK3395244.1"/>
    <property type="molecule type" value="Genomic_DNA"/>
</dbReference>
<dbReference type="Pfam" id="PF07717">
    <property type="entry name" value="OB_NTP_bind"/>
    <property type="match status" value="1"/>
</dbReference>
<comment type="subcellular location">
    <subcellularLocation>
        <location evidence="1">Plastid</location>
        <location evidence="1">Chloroplast</location>
    </subcellularLocation>
</comment>
<reference evidence="15" key="1">
    <citation type="journal article" date="2023" name="Mol. Phylogenet. Evol.">
        <title>Genome-scale phylogeny and comparative genomics of the fungal order Sordariales.</title>
        <authorList>
            <person name="Hensen N."/>
            <person name="Bonometti L."/>
            <person name="Westerberg I."/>
            <person name="Brannstrom I.O."/>
            <person name="Guillou S."/>
            <person name="Cros-Aarteil S."/>
            <person name="Calhoun S."/>
            <person name="Haridas S."/>
            <person name="Kuo A."/>
            <person name="Mondo S."/>
            <person name="Pangilinan J."/>
            <person name="Riley R."/>
            <person name="LaButti K."/>
            <person name="Andreopoulos B."/>
            <person name="Lipzen A."/>
            <person name="Chen C."/>
            <person name="Yan M."/>
            <person name="Daum C."/>
            <person name="Ng V."/>
            <person name="Clum A."/>
            <person name="Steindorff A."/>
            <person name="Ohm R.A."/>
            <person name="Martin F."/>
            <person name="Silar P."/>
            <person name="Natvig D.O."/>
            <person name="Lalanne C."/>
            <person name="Gautier V."/>
            <person name="Ament-Velasquez S.L."/>
            <person name="Kruys A."/>
            <person name="Hutchinson M.I."/>
            <person name="Powell A.J."/>
            <person name="Barry K."/>
            <person name="Miller A.N."/>
            <person name="Grigoriev I.V."/>
            <person name="Debuchy R."/>
            <person name="Gladieux P."/>
            <person name="Hiltunen Thoren M."/>
            <person name="Johannesson H."/>
        </authorList>
    </citation>
    <scope>NUCLEOTIDE SEQUENCE</scope>
    <source>
        <strain evidence="15">CBS 232.78</strain>
    </source>
</reference>
<dbReference type="GO" id="GO:0003723">
    <property type="term" value="F:RNA binding"/>
    <property type="evidence" value="ECO:0007669"/>
    <property type="project" value="UniProtKB-KW"/>
</dbReference>
<dbReference type="SMART" id="SM00487">
    <property type="entry name" value="DEXDc"/>
    <property type="match status" value="1"/>
</dbReference>